<dbReference type="Gene3D" id="3.30.70.1880">
    <property type="entry name" value="Protein of unknown function DUF881"/>
    <property type="match status" value="1"/>
</dbReference>
<feature type="transmembrane region" description="Helical" evidence="1">
    <location>
        <begin position="7"/>
        <end position="30"/>
    </location>
</feature>
<accession>A0A6J5YTE3</accession>
<dbReference type="EMBL" id="CAESAJ010000016">
    <property type="protein sequence ID" value="CAB4332198.1"/>
    <property type="molecule type" value="Genomic_DNA"/>
</dbReference>
<dbReference type="InterPro" id="IPR010273">
    <property type="entry name" value="DUF881"/>
</dbReference>
<dbReference type="GO" id="GO:0005886">
    <property type="term" value="C:plasma membrane"/>
    <property type="evidence" value="ECO:0007669"/>
    <property type="project" value="TreeGrafter"/>
</dbReference>
<reference evidence="2" key="1">
    <citation type="submission" date="2020-05" db="EMBL/GenBank/DDBJ databases">
        <authorList>
            <person name="Chiriac C."/>
            <person name="Salcher M."/>
            <person name="Ghai R."/>
            <person name="Kavagutti S V."/>
        </authorList>
    </citation>
    <scope>NUCLEOTIDE SEQUENCE</scope>
</reference>
<evidence type="ECO:0000313" key="2">
    <source>
        <dbReference type="EMBL" id="CAB4332198.1"/>
    </source>
</evidence>
<keyword evidence="1" id="KW-1133">Transmembrane helix</keyword>
<keyword evidence="1" id="KW-0472">Membrane</keyword>
<dbReference type="PANTHER" id="PTHR37313:SF4">
    <property type="entry name" value="CONSERVED MEMBRANE PROTEIN-RELATED"/>
    <property type="match status" value="1"/>
</dbReference>
<sequence>MDNSGSISVRVVVTTVIAALAGFLFVASGLTAQGTNLRTGGVEDLRGLVIDRASTVAVLSNRLSVAAREVDKLSAQKVDPALTAQINALENSVGLKDLTGSALEVVLNDAPRTPGTALPEGVGPDDLVVHQQDVQAVVNAMWRGGATGVSVMDQRIVSTSAIRCVGNTLLLQGRVYSPPFKVIAIGNVTQLQRALNDEPAVVAYRQYVDKLGLGWKVTISQETTLPGWQGSIQ</sequence>
<keyword evidence="1" id="KW-0812">Transmembrane</keyword>
<proteinExistence type="predicted"/>
<organism evidence="2">
    <name type="scientific">freshwater metagenome</name>
    <dbReference type="NCBI Taxonomy" id="449393"/>
    <lineage>
        <taxon>unclassified sequences</taxon>
        <taxon>metagenomes</taxon>
        <taxon>ecological metagenomes</taxon>
    </lineage>
</organism>
<dbReference type="PANTHER" id="PTHR37313">
    <property type="entry name" value="UPF0749 PROTEIN RV1825"/>
    <property type="match status" value="1"/>
</dbReference>
<evidence type="ECO:0000256" key="1">
    <source>
        <dbReference type="SAM" id="Phobius"/>
    </source>
</evidence>
<dbReference type="AlphaFoldDB" id="A0A6J5YTE3"/>
<dbReference type="Pfam" id="PF05949">
    <property type="entry name" value="DUF881"/>
    <property type="match status" value="1"/>
</dbReference>
<name>A0A6J5YTE3_9ZZZZ</name>
<protein>
    <submittedName>
        <fullName evidence="2">Unannotated protein</fullName>
    </submittedName>
</protein>
<gene>
    <name evidence="2" type="ORF">UFOPK3770_00279</name>
</gene>